<protein>
    <submittedName>
        <fullName evidence="1">Uncharacterized protein</fullName>
    </submittedName>
</protein>
<accession>A0ABW5PDU5</accession>
<dbReference type="Proteomes" id="UP001597541">
    <property type="component" value="Unassembled WGS sequence"/>
</dbReference>
<keyword evidence="2" id="KW-1185">Reference proteome</keyword>
<dbReference type="EMBL" id="JBHUME010000008">
    <property type="protein sequence ID" value="MFD2613526.1"/>
    <property type="molecule type" value="Genomic_DNA"/>
</dbReference>
<reference evidence="2" key="1">
    <citation type="journal article" date="2019" name="Int. J. Syst. Evol. Microbiol.">
        <title>The Global Catalogue of Microorganisms (GCM) 10K type strain sequencing project: providing services to taxonomists for standard genome sequencing and annotation.</title>
        <authorList>
            <consortium name="The Broad Institute Genomics Platform"/>
            <consortium name="The Broad Institute Genome Sequencing Center for Infectious Disease"/>
            <person name="Wu L."/>
            <person name="Ma J."/>
        </authorList>
    </citation>
    <scope>NUCLEOTIDE SEQUENCE [LARGE SCALE GENOMIC DNA]</scope>
    <source>
        <strain evidence="2">KCTC 3950</strain>
    </source>
</reference>
<evidence type="ECO:0000313" key="1">
    <source>
        <dbReference type="EMBL" id="MFD2613526.1"/>
    </source>
</evidence>
<gene>
    <name evidence="1" type="ORF">ACFSUF_13930</name>
</gene>
<name>A0ABW5PDU5_9BACL</name>
<sequence length="155" mass="17757">MKTHWNGKEAILPIFFIYGFKIVNNSNKNITLESVNLEYEVCKLKKTSEPYFIQTNKLNEGNEAVLTIHPESNTKIYLTGWSDINSLLGKLIESQAVISSGIVFPLESTEEAELGKKIYILIRDFSGKTTRHKIEISKEFFQYKKILFINSSDSD</sequence>
<proteinExistence type="predicted"/>
<evidence type="ECO:0000313" key="2">
    <source>
        <dbReference type="Proteomes" id="UP001597541"/>
    </source>
</evidence>
<dbReference type="RefSeq" id="WP_377603514.1">
    <property type="nucleotide sequence ID" value="NZ_JBHUME010000008.1"/>
</dbReference>
<comment type="caution">
    <text evidence="1">The sequence shown here is derived from an EMBL/GenBank/DDBJ whole genome shotgun (WGS) entry which is preliminary data.</text>
</comment>
<organism evidence="1 2">
    <name type="scientific">Paenibacillus gansuensis</name>
    <dbReference type="NCBI Taxonomy" id="306542"/>
    <lineage>
        <taxon>Bacteria</taxon>
        <taxon>Bacillati</taxon>
        <taxon>Bacillota</taxon>
        <taxon>Bacilli</taxon>
        <taxon>Bacillales</taxon>
        <taxon>Paenibacillaceae</taxon>
        <taxon>Paenibacillus</taxon>
    </lineage>
</organism>